<feature type="transmembrane region" description="Helical" evidence="5">
    <location>
        <begin position="214"/>
        <end position="237"/>
    </location>
</feature>
<evidence type="ECO:0000256" key="4">
    <source>
        <dbReference type="ARBA" id="ARBA00023136"/>
    </source>
</evidence>
<keyword evidence="3 5" id="KW-1133">Transmembrane helix</keyword>
<dbReference type="EMBL" id="LAPT01000025">
    <property type="protein sequence ID" value="PXF32089.1"/>
    <property type="molecule type" value="Genomic_DNA"/>
</dbReference>
<evidence type="ECO:0000256" key="3">
    <source>
        <dbReference type="ARBA" id="ARBA00022989"/>
    </source>
</evidence>
<feature type="transmembrane region" description="Helical" evidence="5">
    <location>
        <begin position="274"/>
        <end position="296"/>
    </location>
</feature>
<evidence type="ECO:0000256" key="2">
    <source>
        <dbReference type="ARBA" id="ARBA00022692"/>
    </source>
</evidence>
<keyword evidence="4 5" id="KW-0472">Membrane</keyword>
<dbReference type="RefSeq" id="WP_110186597.1">
    <property type="nucleotide sequence ID" value="NZ_LAPT01000025.1"/>
</dbReference>
<dbReference type="InterPro" id="IPR007688">
    <property type="entry name" value="Conjugal_tfr_TrbL/VirB6"/>
</dbReference>
<evidence type="ECO:0000313" key="6">
    <source>
        <dbReference type="EMBL" id="PXF32089.1"/>
    </source>
</evidence>
<keyword evidence="2 5" id="KW-0812">Transmembrane</keyword>
<dbReference type="Pfam" id="PF04610">
    <property type="entry name" value="TrbL"/>
    <property type="match status" value="1"/>
</dbReference>
<dbReference type="Proteomes" id="UP000248090">
    <property type="component" value="Unassembled WGS sequence"/>
</dbReference>
<comment type="subcellular location">
    <subcellularLocation>
        <location evidence="1">Membrane</location>
        <topology evidence="1">Multi-pass membrane protein</topology>
    </subcellularLocation>
</comment>
<accession>A0ABX5LZI8</accession>
<feature type="transmembrane region" description="Helical" evidence="5">
    <location>
        <begin position="109"/>
        <end position="127"/>
    </location>
</feature>
<protein>
    <recommendedName>
        <fullName evidence="8">Conjugal transfer protein TrbL</fullName>
    </recommendedName>
</protein>
<proteinExistence type="predicted"/>
<comment type="caution">
    <text evidence="6">The sequence shown here is derived from an EMBL/GenBank/DDBJ whole genome shotgun (WGS) entry which is preliminary data.</text>
</comment>
<organism evidence="6 7">
    <name type="scientific">Pokkaliibacter plantistimulans</name>
    <dbReference type="NCBI Taxonomy" id="1635171"/>
    <lineage>
        <taxon>Bacteria</taxon>
        <taxon>Pseudomonadati</taxon>
        <taxon>Pseudomonadota</taxon>
        <taxon>Gammaproteobacteria</taxon>
        <taxon>Oceanospirillales</taxon>
        <taxon>Balneatrichaceae</taxon>
        <taxon>Pokkaliibacter</taxon>
    </lineage>
</organism>
<keyword evidence="7" id="KW-1185">Reference proteome</keyword>
<feature type="transmembrane region" description="Helical" evidence="5">
    <location>
        <begin position="60"/>
        <end position="78"/>
    </location>
</feature>
<reference evidence="6 7" key="1">
    <citation type="submission" date="2015-03" db="EMBL/GenBank/DDBJ databases">
        <authorList>
            <person name="Krishnan R."/>
            <person name="Midha S."/>
            <person name="Patil P.B."/>
            <person name="Rameshkumar N."/>
        </authorList>
    </citation>
    <scope>NUCLEOTIDE SEQUENCE [LARGE SCALE GENOMIC DNA]</scope>
    <source>
        <strain evidence="6 7">L1E11</strain>
    </source>
</reference>
<feature type="transmembrane region" description="Helical" evidence="5">
    <location>
        <begin position="333"/>
        <end position="353"/>
    </location>
</feature>
<gene>
    <name evidence="6" type="ORF">WH50_06420</name>
</gene>
<evidence type="ECO:0000256" key="5">
    <source>
        <dbReference type="SAM" id="Phobius"/>
    </source>
</evidence>
<evidence type="ECO:0000313" key="7">
    <source>
        <dbReference type="Proteomes" id="UP000248090"/>
    </source>
</evidence>
<name>A0ABX5LZI8_9GAMM</name>
<sequence>MSSAIAIALTLALVMLVISHRRQFRLQAEIRQLRSKYKVTPSVNNYGLIEKIKRVKFQKWLPALFLLSPLIYAAYATAAEGDLSNGFRGVFEGNLKTFVTNVMSGKGDYNIWVEAAFATFAILGLFIEITKWTMSSTGYDWQKGIEFLIYFFATVLIKENYDTVTQAIFNLGDGLGDALSTGLTGSEDGFKVVNWLKATLSSITLDDIDLSDGITIVVMSLIFSFFIMLLEGLVYVVSVWGELGYALAKIIGLVFVPFLLLEGTRNYFDSWFRFFLGFIVLVFMQKAVLVVVIVVMQSAMVAVGMIGGGLTVEQAINQPMKALSLTADDLHTIVDLIIYFALCIVLLISAFSFSSTLAQGFGSVSGGLNSVAKNGAALAIRKLLLKV</sequence>
<feature type="transmembrane region" description="Helical" evidence="5">
    <location>
        <begin position="6"/>
        <end position="24"/>
    </location>
</feature>
<feature type="transmembrane region" description="Helical" evidence="5">
    <location>
        <begin position="243"/>
        <end position="262"/>
    </location>
</feature>
<evidence type="ECO:0008006" key="8">
    <source>
        <dbReference type="Google" id="ProtNLM"/>
    </source>
</evidence>
<evidence type="ECO:0000256" key="1">
    <source>
        <dbReference type="ARBA" id="ARBA00004141"/>
    </source>
</evidence>